<gene>
    <name evidence="1" type="ORF">F5878DRAFT_728666</name>
</gene>
<reference evidence="1" key="1">
    <citation type="submission" date="2022-08" db="EMBL/GenBank/DDBJ databases">
        <authorList>
            <consortium name="DOE Joint Genome Institute"/>
            <person name="Min B."/>
            <person name="Riley R."/>
            <person name="Sierra-Patev S."/>
            <person name="Naranjo-Ortiz M."/>
            <person name="Looney B."/>
            <person name="Konkel Z."/>
            <person name="Slot J.C."/>
            <person name="Sakamoto Y."/>
            <person name="Steenwyk J.L."/>
            <person name="Rokas A."/>
            <person name="Carro J."/>
            <person name="Camarero S."/>
            <person name="Ferreira P."/>
            <person name="Molpeceres G."/>
            <person name="Ruiz-Duenas F.J."/>
            <person name="Serrano A."/>
            <person name="Henrissat B."/>
            <person name="Drula E."/>
            <person name="Hughes K.W."/>
            <person name="Mata J.L."/>
            <person name="Ishikawa N.K."/>
            <person name="Vargas-Isla R."/>
            <person name="Ushijima S."/>
            <person name="Smith C.A."/>
            <person name="Ahrendt S."/>
            <person name="Andreopoulos W."/>
            <person name="He G."/>
            <person name="Labutti K."/>
            <person name="Lipzen A."/>
            <person name="Ng V."/>
            <person name="Sandor L."/>
            <person name="Barry K."/>
            <person name="Martinez A.T."/>
            <person name="Xiao Y."/>
            <person name="Gibbons J.G."/>
            <person name="Terashima K."/>
            <person name="Hibbett D.S."/>
            <person name="Grigoriev I.V."/>
        </authorList>
    </citation>
    <scope>NUCLEOTIDE SEQUENCE</scope>
    <source>
        <strain evidence="1">TFB9207</strain>
    </source>
</reference>
<evidence type="ECO:0008006" key="3">
    <source>
        <dbReference type="Google" id="ProtNLM"/>
    </source>
</evidence>
<dbReference type="EMBL" id="MU806649">
    <property type="protein sequence ID" value="KAJ3833704.1"/>
    <property type="molecule type" value="Genomic_DNA"/>
</dbReference>
<proteinExistence type="predicted"/>
<comment type="caution">
    <text evidence="1">The sequence shown here is derived from an EMBL/GenBank/DDBJ whole genome shotgun (WGS) entry which is preliminary data.</text>
</comment>
<protein>
    <recommendedName>
        <fullName evidence="3">Fungal-type protein kinase domain-containing protein</fullName>
    </recommendedName>
</protein>
<dbReference type="AlphaFoldDB" id="A0AA38NZV3"/>
<name>A0AA38NZV3_9AGAR</name>
<evidence type="ECO:0000313" key="2">
    <source>
        <dbReference type="Proteomes" id="UP001163846"/>
    </source>
</evidence>
<organism evidence="1 2">
    <name type="scientific">Lentinula raphanica</name>
    <dbReference type="NCBI Taxonomy" id="153919"/>
    <lineage>
        <taxon>Eukaryota</taxon>
        <taxon>Fungi</taxon>
        <taxon>Dikarya</taxon>
        <taxon>Basidiomycota</taxon>
        <taxon>Agaricomycotina</taxon>
        <taxon>Agaricomycetes</taxon>
        <taxon>Agaricomycetidae</taxon>
        <taxon>Agaricales</taxon>
        <taxon>Marasmiineae</taxon>
        <taxon>Omphalotaceae</taxon>
        <taxon>Lentinula</taxon>
    </lineage>
</organism>
<keyword evidence="2" id="KW-1185">Reference proteome</keyword>
<dbReference type="Proteomes" id="UP001163846">
    <property type="component" value="Unassembled WGS sequence"/>
</dbReference>
<sequence length="244" mass="27265">MASESHRDCACISAMVPEDSDVSDDCSDSIPDAQMPEMPVVDPEAQFDLSSDAWLEMLVLKTSFPRNEISGTGNHIENELIERYNIEPLEYDAHYKDIYSSFVPLAGLDLAMPSRNDVLDSHLKGRVLRCSIQKELLPIAELITARDFAQVMYDIVQVHHWLYSKAELIHGDINPNNIKARYEPRGVQGALVHRDVPGIIDHTIRVQLDTLIGRFAPEMMSGVVGGLGKELISKPLEQVTRGSR</sequence>
<accession>A0AA38NZV3</accession>
<evidence type="ECO:0000313" key="1">
    <source>
        <dbReference type="EMBL" id="KAJ3833704.1"/>
    </source>
</evidence>